<dbReference type="STRING" id="768670.Calni_0746"/>
<dbReference type="PANTHER" id="PTHR42923">
    <property type="entry name" value="PROTOPORPHYRINOGEN OXIDASE"/>
    <property type="match status" value="1"/>
</dbReference>
<dbReference type="InterPro" id="IPR050464">
    <property type="entry name" value="Zeta_carotene_desat/Oxidored"/>
</dbReference>
<dbReference type="SUPFAM" id="SSF54373">
    <property type="entry name" value="FAD-linked reductases, C-terminal domain"/>
    <property type="match status" value="1"/>
</dbReference>
<dbReference type="Pfam" id="PF01593">
    <property type="entry name" value="Amino_oxidase"/>
    <property type="match status" value="1"/>
</dbReference>
<organism evidence="8 9">
    <name type="scientific">Calditerrivibrio nitroreducens (strain DSM 19672 / NBRC 101217 / Yu37-1)</name>
    <dbReference type="NCBI Taxonomy" id="768670"/>
    <lineage>
        <taxon>Bacteria</taxon>
        <taxon>Pseudomonadati</taxon>
        <taxon>Deferribacterota</taxon>
        <taxon>Deferribacteres</taxon>
        <taxon>Deferribacterales</taxon>
        <taxon>Calditerrivibrionaceae</taxon>
    </lineage>
</organism>
<comment type="pathway">
    <text evidence="6">Porphyrin-containing compound metabolism; protoheme biosynthesis.</text>
</comment>
<dbReference type="InterPro" id="IPR004572">
    <property type="entry name" value="Protoporphyrinogen_oxidase"/>
</dbReference>
<dbReference type="HOGENOM" id="CLU_009629_3_0_0"/>
<dbReference type="eggNOG" id="COG1232">
    <property type="taxonomic scope" value="Bacteria"/>
</dbReference>
<protein>
    <recommendedName>
        <fullName evidence="6">Coproporphyrinogen III oxidase</fullName>
        <ecNumber evidence="6">1.3.3.15</ecNumber>
    </recommendedName>
</protein>
<dbReference type="KEGG" id="cni:Calni_0746"/>
<reference evidence="8 9" key="2">
    <citation type="journal article" date="2011" name="Stand. Genomic Sci.">
        <title>Complete genome sequence of Calditerrivibrio nitroreducens type strain (Yu37-1).</title>
        <authorList>
            <person name="Pitluck S."/>
            <person name="Sikorski J."/>
            <person name="Zeytun A."/>
            <person name="Lapidus A."/>
            <person name="Nolan M."/>
            <person name="Lucas S."/>
            <person name="Hammon N."/>
            <person name="Deshpande S."/>
            <person name="Cheng J.F."/>
            <person name="Tapia R."/>
            <person name="Han C."/>
            <person name="Goodwin L."/>
            <person name="Liolios K."/>
            <person name="Pagani I."/>
            <person name="Ivanova N."/>
            <person name="Mavromatis K."/>
            <person name="Pati A."/>
            <person name="Chen A."/>
            <person name="Palaniappan K."/>
            <person name="Hauser L."/>
            <person name="Chang Y.J."/>
            <person name="Jeffries C.D."/>
            <person name="Detter J.C."/>
            <person name="Brambilla E."/>
            <person name="Djao O.D."/>
            <person name="Rohde M."/>
            <person name="Spring S."/>
            <person name="Goker M."/>
            <person name="Woyke T."/>
            <person name="Bristow J."/>
            <person name="Eisen J.A."/>
            <person name="Markowitz V."/>
            <person name="Hugenholtz P."/>
            <person name="Kyrpides N.C."/>
            <person name="Klenk H.P."/>
            <person name="Land M."/>
        </authorList>
    </citation>
    <scope>NUCLEOTIDE SEQUENCE [LARGE SCALE GENOMIC DNA]</scope>
    <source>
        <strain evidence="9">DSM 19672 / NBRC 101217 / Yu37-1</strain>
    </source>
</reference>
<keyword evidence="4 6" id="KW-0560">Oxidoreductase</keyword>
<comment type="similarity">
    <text evidence="6">Belongs to the protoporphyrinogen/coproporphyrinogen oxidase family. Coproporphyrinogen III oxidase subfamily.</text>
</comment>
<dbReference type="AlphaFoldDB" id="E4TGH6"/>
<evidence type="ECO:0000256" key="2">
    <source>
        <dbReference type="ARBA" id="ARBA00022630"/>
    </source>
</evidence>
<dbReference type="SMR" id="E4TGH6"/>
<evidence type="ECO:0000313" key="8">
    <source>
        <dbReference type="EMBL" id="ADR18657.1"/>
    </source>
</evidence>
<dbReference type="Gene3D" id="1.10.3110.10">
    <property type="entry name" value="protoporphyrinogen ix oxidase, domain 3"/>
    <property type="match status" value="1"/>
</dbReference>
<dbReference type="NCBIfam" id="TIGR00562">
    <property type="entry name" value="proto_IX_ox"/>
    <property type="match status" value="1"/>
</dbReference>
<comment type="cofactor">
    <cofactor evidence="1 6">
        <name>FAD</name>
        <dbReference type="ChEBI" id="CHEBI:57692"/>
    </cofactor>
</comment>
<reference key="1">
    <citation type="submission" date="2010-11" db="EMBL/GenBank/DDBJ databases">
        <title>The complete genome of chromosome of Calditerrivibrio nitroreducens DSM 19672.</title>
        <authorList>
            <consortium name="US DOE Joint Genome Institute (JGI-PGF)"/>
            <person name="Lucas S."/>
            <person name="Copeland A."/>
            <person name="Lapidus A."/>
            <person name="Bruce D."/>
            <person name="Goodwin L."/>
            <person name="Pitluck S."/>
            <person name="Kyrpides N."/>
            <person name="Mavromatis K."/>
            <person name="Ivanova N."/>
            <person name="Mikhailova N."/>
            <person name="Zeytun A."/>
            <person name="Brettin T."/>
            <person name="Detter J.C."/>
            <person name="Tapia R."/>
            <person name="Han C."/>
            <person name="Land M."/>
            <person name="Hauser L."/>
            <person name="Markowitz V."/>
            <person name="Cheng J.-F."/>
            <person name="Hugenholtz P."/>
            <person name="Woyke T."/>
            <person name="Wu D."/>
            <person name="Spring S."/>
            <person name="Schroeder M."/>
            <person name="Brambilla E."/>
            <person name="Klenk H.-P."/>
            <person name="Eisen J.A."/>
        </authorList>
    </citation>
    <scope>NUCLEOTIDE SEQUENCE [LARGE SCALE GENOMIC DNA]</scope>
    <source>
        <strain>DSM 19672</strain>
    </source>
</reference>
<dbReference type="PANTHER" id="PTHR42923:SF3">
    <property type="entry name" value="PROTOPORPHYRINOGEN OXIDASE"/>
    <property type="match status" value="1"/>
</dbReference>
<evidence type="ECO:0000313" key="9">
    <source>
        <dbReference type="Proteomes" id="UP000007039"/>
    </source>
</evidence>
<keyword evidence="2 6" id="KW-0285">Flavoprotein</keyword>
<dbReference type="Gene3D" id="3.50.50.60">
    <property type="entry name" value="FAD/NAD(P)-binding domain"/>
    <property type="match status" value="1"/>
</dbReference>
<dbReference type="UniPathway" id="UPA00252"/>
<evidence type="ECO:0000256" key="4">
    <source>
        <dbReference type="ARBA" id="ARBA00023002"/>
    </source>
</evidence>
<sequence length="454" mass="51767">MRVAIIGGGISGISTAFLLENLKNELNLDMEITIIEKRLRWGGSIETSREDGFIVEAGPNGFLDSKPHTLELLSMAGLSNNLVKSNDLARKRYIMRNGILHRLPENPPMFFKTKLLSFSAKMRILSEYFIQKSVLEDESVADFARRRLGKEALEYLISPMVSGIFAGDPEKMSLRSCFPVIRDLEINYGGLFKGMIKKKGKKSGPSGPGGILTSYKNGLDNMITDLLESTSITKMLNTEVFSIDKKINRYILNTNKGIMEFDKIFINAPAYAVSQMLSVLDKDLSRDLNNITYPPVFVAGFIFKPEDLEDPLDGFGYLIPHSENKRILGALFDSSIFPDRTRDGYKIVRTIMGGDKNRWIIEKSDDELIRMAFDDIKETLKIKREPYKIKYFRWEKAIPQYYIGHHKIVEKVEEFYKKFDDIFIGGNILYGVGINDCTRTSFMNVDRFKNLLNK</sequence>
<evidence type="ECO:0000256" key="1">
    <source>
        <dbReference type="ARBA" id="ARBA00001974"/>
    </source>
</evidence>
<accession>E4TGH6</accession>
<keyword evidence="6" id="KW-0963">Cytoplasm</keyword>
<dbReference type="GO" id="GO:0006783">
    <property type="term" value="P:heme biosynthetic process"/>
    <property type="evidence" value="ECO:0007669"/>
    <property type="project" value="UniProtKB-UniRule"/>
</dbReference>
<dbReference type="RefSeq" id="WP_013450870.1">
    <property type="nucleotide sequence ID" value="NC_014758.1"/>
</dbReference>
<dbReference type="EMBL" id="CP002347">
    <property type="protein sequence ID" value="ADR18657.1"/>
    <property type="molecule type" value="Genomic_DNA"/>
</dbReference>
<keyword evidence="5 6" id="KW-0350">Heme biosynthesis</keyword>
<evidence type="ECO:0000259" key="7">
    <source>
        <dbReference type="Pfam" id="PF01593"/>
    </source>
</evidence>
<gene>
    <name evidence="8" type="ordered locus">Calni_0746</name>
</gene>
<name>E4TGH6_CALNY</name>
<dbReference type="SUPFAM" id="SSF51905">
    <property type="entry name" value="FAD/NAD(P)-binding domain"/>
    <property type="match status" value="1"/>
</dbReference>
<comment type="subcellular location">
    <subcellularLocation>
        <location evidence="6">Cytoplasm</location>
    </subcellularLocation>
</comment>
<dbReference type="Gene3D" id="3.90.660.20">
    <property type="entry name" value="Protoporphyrinogen oxidase, mitochondrial, domain 2"/>
    <property type="match status" value="1"/>
</dbReference>
<dbReference type="InterPro" id="IPR002937">
    <property type="entry name" value="Amino_oxidase"/>
</dbReference>
<dbReference type="GO" id="GO:0004729">
    <property type="term" value="F:oxygen-dependent protoporphyrinogen oxidase activity"/>
    <property type="evidence" value="ECO:0007669"/>
    <property type="project" value="UniProtKB-UniRule"/>
</dbReference>
<keyword evidence="9" id="KW-1185">Reference proteome</keyword>
<evidence type="ECO:0000256" key="5">
    <source>
        <dbReference type="ARBA" id="ARBA00023133"/>
    </source>
</evidence>
<proteinExistence type="inferred from homology"/>
<dbReference type="EC" id="1.3.3.15" evidence="6"/>
<feature type="domain" description="Amine oxidase" evidence="7">
    <location>
        <begin position="10"/>
        <end position="440"/>
    </location>
</feature>
<dbReference type="OrthoDB" id="9805195at2"/>
<comment type="catalytic activity">
    <reaction evidence="6">
        <text>coproporphyrinogen III + 3 O2 = coproporphyrin III + 3 H2O2</text>
        <dbReference type="Rhea" id="RHEA:43436"/>
        <dbReference type="ChEBI" id="CHEBI:15379"/>
        <dbReference type="ChEBI" id="CHEBI:16240"/>
        <dbReference type="ChEBI" id="CHEBI:57309"/>
        <dbReference type="ChEBI" id="CHEBI:131725"/>
        <dbReference type="EC" id="1.3.3.15"/>
    </reaction>
</comment>
<evidence type="ECO:0000256" key="3">
    <source>
        <dbReference type="ARBA" id="ARBA00022827"/>
    </source>
</evidence>
<evidence type="ECO:0000256" key="6">
    <source>
        <dbReference type="RuleBase" id="RU364052"/>
    </source>
</evidence>
<dbReference type="Proteomes" id="UP000007039">
    <property type="component" value="Chromosome"/>
</dbReference>
<keyword evidence="3 6" id="KW-0274">FAD</keyword>
<dbReference type="InterPro" id="IPR036188">
    <property type="entry name" value="FAD/NAD-bd_sf"/>
</dbReference>
<dbReference type="GO" id="GO:0005737">
    <property type="term" value="C:cytoplasm"/>
    <property type="evidence" value="ECO:0007669"/>
    <property type="project" value="UniProtKB-SubCell"/>
</dbReference>
<comment type="function">
    <text evidence="6">Involved in coproporphyrin-dependent heme b biosynthesis. Catalyzes the oxidation of coproporphyrinogen III to coproporphyrin III.</text>
</comment>